<comment type="caution">
    <text evidence="4">The sequence shown here is derived from an EMBL/GenBank/DDBJ whole genome shotgun (WGS) entry which is preliminary data.</text>
</comment>
<reference evidence="4 5" key="1">
    <citation type="submission" date="2018-04" db="EMBL/GenBank/DDBJ databases">
        <title>Genomic Encyclopedia of Archaeal and Bacterial Type Strains, Phase II (KMG-II): from individual species to whole genera.</title>
        <authorList>
            <person name="Goeker M."/>
        </authorList>
    </citation>
    <scope>NUCLEOTIDE SEQUENCE [LARGE SCALE GENOMIC DNA]</scope>
    <source>
        <strain evidence="4 5">DSM 29955</strain>
    </source>
</reference>
<dbReference type="InterPro" id="IPR011324">
    <property type="entry name" value="Cytotoxic_necrot_fac-like_cat"/>
</dbReference>
<evidence type="ECO:0000256" key="3">
    <source>
        <dbReference type="HAMAP-Rule" id="MF_01440"/>
    </source>
</evidence>
<evidence type="ECO:0000313" key="4">
    <source>
        <dbReference type="EMBL" id="PUB18731.1"/>
    </source>
</evidence>
<comment type="function">
    <text evidence="3">Probably deamidates glutamine residues to glutamate on methyl-accepting chemotaxis receptors (MCPs), playing an important role in chemotaxis.</text>
</comment>
<dbReference type="EMBL" id="QBUD01000001">
    <property type="protein sequence ID" value="PUB18731.1"/>
    <property type="molecule type" value="Genomic_DNA"/>
</dbReference>
<dbReference type="InterPro" id="IPR005659">
    <property type="entry name" value="Chemorcpt_Glu_NH3ase_CheD"/>
</dbReference>
<dbReference type="Pfam" id="PF03975">
    <property type="entry name" value="CheD"/>
    <property type="match status" value="1"/>
</dbReference>
<keyword evidence="2 3" id="KW-0378">Hydrolase</keyword>
<keyword evidence="5" id="KW-1185">Reference proteome</keyword>
<dbReference type="OrthoDB" id="9807202at2"/>
<dbReference type="HAMAP" id="MF_01440">
    <property type="entry name" value="CheD"/>
    <property type="match status" value="1"/>
</dbReference>
<dbReference type="PANTHER" id="PTHR35147">
    <property type="entry name" value="CHEMORECEPTOR GLUTAMINE DEAMIDASE CHED-RELATED"/>
    <property type="match status" value="1"/>
</dbReference>
<comment type="similarity">
    <text evidence="3">Belongs to the CheD family.</text>
</comment>
<dbReference type="PANTHER" id="PTHR35147:SF3">
    <property type="entry name" value="CHEMORECEPTOR GLUTAMINE DEAMIDASE CHED 1-RELATED"/>
    <property type="match status" value="1"/>
</dbReference>
<sequence length="178" mass="18806">MSFGAPSTNPQKTVTVVQGEYSVSADPAVVMSTVLGSCISVCLYDDVASVGGMNHFLLAGEKGSSSSDLKYGVNAMELLINKVLRAGGNRDNLKAKLFGGARMTTHARDIGQSNGIFAKEFLEREGIPCISQSIGGDMARRVQFVPTTGAARQLQVSGQAPDEVVKPQPKPVDDITLF</sequence>
<dbReference type="AlphaFoldDB" id="A0A2T6KQ95"/>
<keyword evidence="1 3" id="KW-0145">Chemotaxis</keyword>
<comment type="catalytic activity">
    <reaction evidence="3">
        <text>L-glutaminyl-[protein] + H2O = L-glutamyl-[protein] + NH4(+)</text>
        <dbReference type="Rhea" id="RHEA:16441"/>
        <dbReference type="Rhea" id="RHEA-COMP:10207"/>
        <dbReference type="Rhea" id="RHEA-COMP:10208"/>
        <dbReference type="ChEBI" id="CHEBI:15377"/>
        <dbReference type="ChEBI" id="CHEBI:28938"/>
        <dbReference type="ChEBI" id="CHEBI:29973"/>
        <dbReference type="ChEBI" id="CHEBI:30011"/>
        <dbReference type="EC" id="3.5.1.44"/>
    </reaction>
</comment>
<protein>
    <recommendedName>
        <fullName evidence="3">Probable chemoreceptor glutamine deamidase CheD</fullName>
        <ecNumber evidence="3">3.5.1.44</ecNumber>
    </recommendedName>
</protein>
<proteinExistence type="inferred from homology"/>
<organism evidence="4 5">
    <name type="scientific">Yoonia sediminilitoris</name>
    <dbReference type="NCBI Taxonomy" id="1286148"/>
    <lineage>
        <taxon>Bacteria</taxon>
        <taxon>Pseudomonadati</taxon>
        <taxon>Pseudomonadota</taxon>
        <taxon>Alphaproteobacteria</taxon>
        <taxon>Rhodobacterales</taxon>
        <taxon>Paracoccaceae</taxon>
        <taxon>Yoonia</taxon>
    </lineage>
</organism>
<dbReference type="Gene3D" id="3.30.1330.200">
    <property type="match status" value="1"/>
</dbReference>
<dbReference type="Proteomes" id="UP000244523">
    <property type="component" value="Unassembled WGS sequence"/>
</dbReference>
<dbReference type="GO" id="GO:0050568">
    <property type="term" value="F:protein-glutamine glutaminase activity"/>
    <property type="evidence" value="ECO:0007669"/>
    <property type="project" value="UniProtKB-UniRule"/>
</dbReference>
<dbReference type="InterPro" id="IPR038592">
    <property type="entry name" value="CheD-like_sf"/>
</dbReference>
<evidence type="ECO:0000313" key="5">
    <source>
        <dbReference type="Proteomes" id="UP000244523"/>
    </source>
</evidence>
<dbReference type="SUPFAM" id="SSF64438">
    <property type="entry name" value="CNF1/YfiH-like putative cysteine hydrolases"/>
    <property type="match status" value="1"/>
</dbReference>
<dbReference type="RefSeq" id="WP_108384461.1">
    <property type="nucleotide sequence ID" value="NZ_QBUD01000001.1"/>
</dbReference>
<dbReference type="EC" id="3.5.1.44" evidence="3"/>
<gene>
    <name evidence="3" type="primary">cheD</name>
    <name evidence="4" type="ORF">C8N45_101317</name>
</gene>
<evidence type="ECO:0000256" key="2">
    <source>
        <dbReference type="ARBA" id="ARBA00022801"/>
    </source>
</evidence>
<name>A0A2T6KQ95_9RHOB</name>
<accession>A0A2T6KQ95</accession>
<dbReference type="GO" id="GO:0006935">
    <property type="term" value="P:chemotaxis"/>
    <property type="evidence" value="ECO:0007669"/>
    <property type="project" value="UniProtKB-UniRule"/>
</dbReference>
<dbReference type="CDD" id="cd16352">
    <property type="entry name" value="CheD"/>
    <property type="match status" value="1"/>
</dbReference>
<evidence type="ECO:0000256" key="1">
    <source>
        <dbReference type="ARBA" id="ARBA00022500"/>
    </source>
</evidence>